<dbReference type="KEGG" id="blq:L21SP5_00678"/>
<dbReference type="Pfam" id="PF08241">
    <property type="entry name" value="Methyltransf_11"/>
    <property type="match status" value="1"/>
</dbReference>
<dbReference type="InterPro" id="IPR013216">
    <property type="entry name" value="Methyltransf_11"/>
</dbReference>
<protein>
    <submittedName>
        <fullName evidence="2">Putative S-adenosylmethionine-dependent methyltransferase</fullName>
    </submittedName>
</protein>
<gene>
    <name evidence="2" type="ORF">L21SP5_00678</name>
</gene>
<dbReference type="CDD" id="cd02440">
    <property type="entry name" value="AdoMet_MTases"/>
    <property type="match status" value="1"/>
</dbReference>
<evidence type="ECO:0000313" key="2">
    <source>
        <dbReference type="EMBL" id="ALO14350.1"/>
    </source>
</evidence>
<dbReference type="OrthoDB" id="9770553at2"/>
<accession>A0A0S2HWB3</accession>
<dbReference type="Gene3D" id="3.40.50.150">
    <property type="entry name" value="Vaccinia Virus protein VP39"/>
    <property type="match status" value="1"/>
</dbReference>
<name>A0A0S2HWB3_9BACT</name>
<dbReference type="PANTHER" id="PTHR43591:SF110">
    <property type="entry name" value="RHODANESE DOMAIN-CONTAINING PROTEIN"/>
    <property type="match status" value="1"/>
</dbReference>
<dbReference type="RefSeq" id="WP_057951904.1">
    <property type="nucleotide sequence ID" value="NZ_CP013118.1"/>
</dbReference>
<dbReference type="GO" id="GO:0008757">
    <property type="term" value="F:S-adenosylmethionine-dependent methyltransferase activity"/>
    <property type="evidence" value="ECO:0007669"/>
    <property type="project" value="InterPro"/>
</dbReference>
<dbReference type="PANTHER" id="PTHR43591">
    <property type="entry name" value="METHYLTRANSFERASE"/>
    <property type="match status" value="1"/>
</dbReference>
<sequence length="213" mass="24040">MNVFAKEKVAQGYDDYYNTDFGKKVGQIEEQLVKDLMQEIPPMPMLELGCGTGHWTRIFMNMGYEVTATDVAEPMLRVIRTKDLKINIRELDAMNLPFEDNSLKLITGITMLEFVHDQQRVIDEIFRVLKPGGWLVLGCLNSESVLGKTADNDPVFKHAKFLDAASLKEKLDSFKRVEIKSGVHFSESFEIMDGKPEAKAYAPAFMAVLAQKG</sequence>
<dbReference type="Proteomes" id="UP000064893">
    <property type="component" value="Chromosome"/>
</dbReference>
<feature type="domain" description="Methyltransferase type 11" evidence="1">
    <location>
        <begin position="46"/>
        <end position="137"/>
    </location>
</feature>
<keyword evidence="2" id="KW-0489">Methyltransferase</keyword>
<dbReference type="AlphaFoldDB" id="A0A0S2HWB3"/>
<evidence type="ECO:0000313" key="3">
    <source>
        <dbReference type="Proteomes" id="UP000064893"/>
    </source>
</evidence>
<proteinExistence type="predicted"/>
<keyword evidence="3" id="KW-1185">Reference proteome</keyword>
<organism evidence="2 3">
    <name type="scientific">Salinivirga cyanobacteriivorans</name>
    <dbReference type="NCBI Taxonomy" id="1307839"/>
    <lineage>
        <taxon>Bacteria</taxon>
        <taxon>Pseudomonadati</taxon>
        <taxon>Bacteroidota</taxon>
        <taxon>Bacteroidia</taxon>
        <taxon>Bacteroidales</taxon>
        <taxon>Salinivirgaceae</taxon>
        <taxon>Salinivirga</taxon>
    </lineage>
</organism>
<keyword evidence="2" id="KW-0808">Transferase</keyword>
<dbReference type="EMBL" id="CP013118">
    <property type="protein sequence ID" value="ALO14350.1"/>
    <property type="molecule type" value="Genomic_DNA"/>
</dbReference>
<dbReference type="GO" id="GO:0032259">
    <property type="term" value="P:methylation"/>
    <property type="evidence" value="ECO:0007669"/>
    <property type="project" value="UniProtKB-KW"/>
</dbReference>
<reference evidence="2 3" key="1">
    <citation type="submission" date="2015-11" db="EMBL/GenBank/DDBJ databases">
        <title>Description and complete genome sequence of a novel strain predominating in hypersaline microbial mats and representing a new family of the Bacteriodetes phylum.</title>
        <authorList>
            <person name="Spring S."/>
            <person name="Bunk B."/>
            <person name="Sproer C."/>
            <person name="Klenk H.-P."/>
        </authorList>
    </citation>
    <scope>NUCLEOTIDE SEQUENCE [LARGE SCALE GENOMIC DNA]</scope>
    <source>
        <strain evidence="2 3">L21-Spi-D4</strain>
    </source>
</reference>
<dbReference type="InterPro" id="IPR029063">
    <property type="entry name" value="SAM-dependent_MTases_sf"/>
</dbReference>
<evidence type="ECO:0000259" key="1">
    <source>
        <dbReference type="Pfam" id="PF08241"/>
    </source>
</evidence>
<dbReference type="STRING" id="1307839.L21SP5_00678"/>
<dbReference type="SUPFAM" id="SSF53335">
    <property type="entry name" value="S-adenosyl-L-methionine-dependent methyltransferases"/>
    <property type="match status" value="1"/>
</dbReference>